<dbReference type="FunFam" id="3.30.200.20:FF:000470">
    <property type="entry name" value="Serine/threonine-protein kinase RAD53"/>
    <property type="match status" value="1"/>
</dbReference>
<keyword evidence="12" id="KW-0808">Transferase</keyword>
<dbReference type="Proteomes" id="UP000007796">
    <property type="component" value="Unassembled WGS sequence"/>
</dbReference>
<dbReference type="HOGENOM" id="CLU_003637_0_0_1"/>
<keyword evidence="6" id="KW-0072">Autophagy</keyword>
<dbReference type="InParanoid" id="F0XSC8"/>
<evidence type="ECO:0000256" key="2">
    <source>
        <dbReference type="ARBA" id="ARBA00005575"/>
    </source>
</evidence>
<comment type="subcellular location">
    <subcellularLocation>
        <location evidence="1">Preautophagosomal structure membrane</location>
        <topology evidence="1">Peripheral membrane protein</topology>
    </subcellularLocation>
</comment>
<keyword evidence="12" id="KW-0418">Kinase</keyword>
<dbReference type="InterPro" id="IPR011009">
    <property type="entry name" value="Kinase-like_dom_sf"/>
</dbReference>
<dbReference type="InterPro" id="IPR000253">
    <property type="entry name" value="FHA_dom"/>
</dbReference>
<feature type="domain" description="FHA" evidence="10">
    <location>
        <begin position="133"/>
        <end position="186"/>
    </location>
</feature>
<dbReference type="OrthoDB" id="504170at2759"/>
<evidence type="ECO:0000256" key="9">
    <source>
        <dbReference type="SAM" id="MobiDB-lite"/>
    </source>
</evidence>
<dbReference type="Gene3D" id="2.60.200.20">
    <property type="match status" value="1"/>
</dbReference>
<dbReference type="RefSeq" id="XP_014168890.1">
    <property type="nucleotide sequence ID" value="XM_014313415.1"/>
</dbReference>
<organism evidence="13">
    <name type="scientific">Grosmannia clavigera (strain kw1407 / UAMH 11150)</name>
    <name type="common">Blue stain fungus</name>
    <name type="synonym">Graphiocladiella clavigera</name>
    <dbReference type="NCBI Taxonomy" id="655863"/>
    <lineage>
        <taxon>Eukaryota</taxon>
        <taxon>Fungi</taxon>
        <taxon>Dikarya</taxon>
        <taxon>Ascomycota</taxon>
        <taxon>Pezizomycotina</taxon>
        <taxon>Sordariomycetes</taxon>
        <taxon>Sordariomycetidae</taxon>
        <taxon>Ophiostomatales</taxon>
        <taxon>Ophiostomataceae</taxon>
        <taxon>Leptographium</taxon>
    </lineage>
</organism>
<dbReference type="Pfam" id="PF00498">
    <property type="entry name" value="FHA"/>
    <property type="match status" value="1"/>
</dbReference>
<dbReference type="Gene3D" id="1.10.510.10">
    <property type="entry name" value="Transferase(Phosphotransferase) domain 1"/>
    <property type="match status" value="1"/>
</dbReference>
<dbReference type="InterPro" id="IPR008271">
    <property type="entry name" value="Ser/Thr_kinase_AS"/>
</dbReference>
<evidence type="ECO:0000256" key="7">
    <source>
        <dbReference type="ARBA" id="ARBA00030237"/>
    </source>
</evidence>
<evidence type="ECO:0000259" key="10">
    <source>
        <dbReference type="PROSITE" id="PS50006"/>
    </source>
</evidence>
<feature type="region of interest" description="Disordered" evidence="9">
    <location>
        <begin position="971"/>
        <end position="1022"/>
    </location>
</feature>
<dbReference type="eggNOG" id="KOG0615">
    <property type="taxonomic scope" value="Eukaryota"/>
</dbReference>
<keyword evidence="3" id="KW-0813">Transport</keyword>
<gene>
    <name evidence="12" type="ORF">CMQ_7775</name>
</gene>
<feature type="region of interest" description="Disordered" evidence="9">
    <location>
        <begin position="818"/>
        <end position="879"/>
    </location>
</feature>
<dbReference type="InterPro" id="IPR017441">
    <property type="entry name" value="Protein_kinase_ATP_BS"/>
</dbReference>
<evidence type="ECO:0000256" key="8">
    <source>
        <dbReference type="PROSITE-ProRule" id="PRU10141"/>
    </source>
</evidence>
<dbReference type="SUPFAM" id="SSF56112">
    <property type="entry name" value="Protein kinase-like (PK-like)"/>
    <property type="match status" value="1"/>
</dbReference>
<dbReference type="GO" id="GO:0006914">
    <property type="term" value="P:autophagy"/>
    <property type="evidence" value="ECO:0007669"/>
    <property type="project" value="UniProtKB-KW"/>
</dbReference>
<evidence type="ECO:0000256" key="3">
    <source>
        <dbReference type="ARBA" id="ARBA00022448"/>
    </source>
</evidence>
<dbReference type="GO" id="GO:0005524">
    <property type="term" value="F:ATP binding"/>
    <property type="evidence" value="ECO:0007669"/>
    <property type="project" value="UniProtKB-UniRule"/>
</dbReference>
<dbReference type="PANTHER" id="PTHR24348">
    <property type="entry name" value="SERINE/THREONINE-PROTEIN KINASE UNC-51-RELATED"/>
    <property type="match status" value="1"/>
</dbReference>
<dbReference type="SMART" id="SM00220">
    <property type="entry name" value="S_TKc"/>
    <property type="match status" value="1"/>
</dbReference>
<dbReference type="PROSITE" id="PS50011">
    <property type="entry name" value="PROTEIN_KINASE_DOM"/>
    <property type="match status" value="1"/>
</dbReference>
<dbReference type="InterPro" id="IPR000719">
    <property type="entry name" value="Prot_kinase_dom"/>
</dbReference>
<sequence length="1347" mass="149085">MPPTDGGCNGAPFPWEAPVQMENELSQPTQPATQNVLDPRRLGQQNSGFTDEDIADIVCILVPYSPKTRSEAARLARQGSPFIIGREDAENVDVDYPFDDSAGNFSLTSADPGSGPVFVLRLSSTVKNPLQGFTFGRNPKSCDICFDSDSLRRLSNIHFRIFINEYGVLMLQDQSTNGTAVDEVMLKARRSNMSNMRTLNSGTKISILLQNNAHDLAFLVRVPRRHGEYETAYQRNLANYLRHLSELADSAGSAATPNAGLPPTIGAGQGGHVDLFPRPAHASNMPPPRFVPASTNGLPREWNGSNKYNRVGEIGKGAFATVHKVTSKYDGKPYAAKELDKRRFIKNGVLDQKVENEMKIMRSIQHPSIVRYVDHFEFDDRLLIIVMEFVPGGDLGSFVLNRGALSEDAVRDMARQLLEALSYLHRKNITHRDIKPDNILIESESPFTVKLTDFGLSKMVDNDQTFLRTFCGTLLYCAPEVYAEYSEYDEHGHRSDRNRQNRRPTGQRYDHAVDIWSLGGVLFYCLTRSPPFPAAKSTSYTALLQRIMTMPLDTRPLYNAKVSADCVDFLSSMLQRRPEYRATVDSLLSHPWLTGTDISADVLEQSASQLSIHDNAGLAGQATDTALGGPESDDEIFDDLLGGESQLLHNFSPDYGDEEEDDDEDRLQETVRPKQRLFGEVNVSIIGSSGVFSENNLNLPISGLGSQADNEPDSFSSRPYGSFDPDETFLTPRPKQRPQNIVVGGAGKDGSDSNGNVPASLLSRNLEESHSVDQLNNLTFDVASQSLGGAESILGNLNMKSLATSNFKHIVTDFNSSKRKTALDTSEELENTPRPDKPTIKRLKSDARIQSSVDNMHGEEGESVCSRNGSDDEYDENEDPELYAAVQPISRSKTGRQMDLPVHKSVYWIPGEPSSFHLQYPEMTQLQYDVFEDAAITRKEEFRPGGSRLWDLAMKHFAPTTVAAREELDPTYSRSPSELSDTPAPPDNANGEMKENMISRAPTVSPSRESTPARDLSPTPQPQAQLQQHAQVVVPAISKHDSPVACFDSVPKSVVQNIAVPVTDSVTTWGRHPDNTNIYVPKTELKVPKYALKLLLWRSSSRVGAGAGEGDGRSHSVGYEPWKDLQPWNRLDTATEAASRYHFYISTKARGGIFVNQTPISSFDPGQPRTASKHWTRLYDGDSVVVWHNYLGLDSHGSAGGNGNGNKLRTELVFRCSWGGSAARRPSFVPVALVDEATSRQLDDACLRAEHSVSQKAEERRRMPAADRDLWERQIRIDEERQRSVIFERRRAVICTRYQQQQLQQKKHPQTAVSRPMLPISLASAPAVLGHGGAGSVLAQHSQTGCA</sequence>
<dbReference type="SUPFAM" id="SSF49879">
    <property type="entry name" value="SMAD/FHA domain"/>
    <property type="match status" value="1"/>
</dbReference>
<evidence type="ECO:0000313" key="12">
    <source>
        <dbReference type="EMBL" id="EFW99407.1"/>
    </source>
</evidence>
<dbReference type="PROSITE" id="PS00108">
    <property type="entry name" value="PROTEIN_KINASE_ST"/>
    <property type="match status" value="1"/>
</dbReference>
<keyword evidence="13" id="KW-1185">Reference proteome</keyword>
<evidence type="ECO:0000256" key="5">
    <source>
        <dbReference type="ARBA" id="ARBA00022840"/>
    </source>
</evidence>
<feature type="compositionally biased region" description="Basic and acidic residues" evidence="9">
    <location>
        <begin position="831"/>
        <end position="847"/>
    </location>
</feature>
<evidence type="ECO:0000259" key="11">
    <source>
        <dbReference type="PROSITE" id="PS50011"/>
    </source>
</evidence>
<feature type="binding site" evidence="8">
    <location>
        <position position="337"/>
    </location>
    <ligand>
        <name>ATP</name>
        <dbReference type="ChEBI" id="CHEBI:30616"/>
    </ligand>
</feature>
<reference evidence="12 13" key="1">
    <citation type="journal article" date="2011" name="Proc. Natl. Acad. Sci. U.S.A.">
        <title>Genome and transcriptome analyses of the mountain pine beetle-fungal symbiont Grosmannia clavigera, a lodgepole pine pathogen.</title>
        <authorList>
            <person name="DiGuistini S."/>
            <person name="Wang Y."/>
            <person name="Liao N.Y."/>
            <person name="Taylor G."/>
            <person name="Tanguay P."/>
            <person name="Feau N."/>
            <person name="Henrissat B."/>
            <person name="Chan S.K."/>
            <person name="Hesse-Orce U."/>
            <person name="Alamouti S.M."/>
            <person name="Tsui C.K.M."/>
            <person name="Docking R.T."/>
            <person name="Levasseur A."/>
            <person name="Haridas S."/>
            <person name="Robertson G."/>
            <person name="Birol I."/>
            <person name="Holt R.A."/>
            <person name="Marra M.A."/>
            <person name="Hamelin R.C."/>
            <person name="Hirst M."/>
            <person name="Jones S.J.M."/>
            <person name="Bohlmann J."/>
            <person name="Breuil C."/>
        </authorList>
    </citation>
    <scope>NUCLEOTIDE SEQUENCE [LARGE SCALE GENOMIC DNA]</scope>
    <source>
        <strain evidence="13">kw1407 / UAMH 11150</strain>
    </source>
</reference>
<dbReference type="GO" id="GO:0004674">
    <property type="term" value="F:protein serine/threonine kinase activity"/>
    <property type="evidence" value="ECO:0007669"/>
    <property type="project" value="InterPro"/>
</dbReference>
<dbReference type="Pfam" id="PF00069">
    <property type="entry name" value="Pkinase"/>
    <property type="match status" value="1"/>
</dbReference>
<keyword evidence="4 8" id="KW-0547">Nucleotide-binding</keyword>
<dbReference type="EMBL" id="GL629990">
    <property type="protein sequence ID" value="EFW99407.1"/>
    <property type="molecule type" value="Genomic_DNA"/>
</dbReference>
<keyword evidence="5 8" id="KW-0067">ATP-binding</keyword>
<dbReference type="GeneID" id="25981356"/>
<accession>F0XSC8</accession>
<dbReference type="GO" id="GO:0010506">
    <property type="term" value="P:regulation of autophagy"/>
    <property type="evidence" value="ECO:0007669"/>
    <property type="project" value="InterPro"/>
</dbReference>
<dbReference type="PROSITE" id="PS00107">
    <property type="entry name" value="PROTEIN_KINASE_ATP"/>
    <property type="match status" value="1"/>
</dbReference>
<evidence type="ECO:0000313" key="13">
    <source>
        <dbReference type="Proteomes" id="UP000007796"/>
    </source>
</evidence>
<evidence type="ECO:0000256" key="6">
    <source>
        <dbReference type="ARBA" id="ARBA00023006"/>
    </source>
</evidence>
<dbReference type="InterPro" id="IPR008984">
    <property type="entry name" value="SMAD_FHA_dom_sf"/>
</dbReference>
<protein>
    <recommendedName>
        <fullName evidence="7">Autophagy-related protein 1</fullName>
    </recommendedName>
</protein>
<dbReference type="SMART" id="SM00240">
    <property type="entry name" value="FHA"/>
    <property type="match status" value="1"/>
</dbReference>
<name>F0XSC8_GROCL</name>
<proteinExistence type="inferred from homology"/>
<dbReference type="GO" id="GO:0034045">
    <property type="term" value="C:phagophore assembly site membrane"/>
    <property type="evidence" value="ECO:0007669"/>
    <property type="project" value="UniProtKB-SubCell"/>
</dbReference>
<dbReference type="InterPro" id="IPR045269">
    <property type="entry name" value="Atg1-like"/>
</dbReference>
<dbReference type="PROSITE" id="PS50006">
    <property type="entry name" value="FHA_DOMAIN"/>
    <property type="match status" value="1"/>
</dbReference>
<evidence type="ECO:0000256" key="1">
    <source>
        <dbReference type="ARBA" id="ARBA00004623"/>
    </source>
</evidence>
<dbReference type="STRING" id="655863.F0XSC8"/>
<comment type="similarity">
    <text evidence="2">Belongs to the protein kinase superfamily. CAMK Ser/Thr protein kinase family. CHEK2 subfamily.</text>
</comment>
<feature type="domain" description="Protein kinase" evidence="11">
    <location>
        <begin position="308"/>
        <end position="593"/>
    </location>
</feature>
<evidence type="ECO:0000256" key="4">
    <source>
        <dbReference type="ARBA" id="ARBA00022741"/>
    </source>
</evidence>